<dbReference type="EMBL" id="UINC01121708">
    <property type="protein sequence ID" value="SVC97061.1"/>
    <property type="molecule type" value="Genomic_DNA"/>
</dbReference>
<gene>
    <name evidence="1" type="ORF">METZ01_LOCUS349915</name>
</gene>
<protein>
    <recommendedName>
        <fullName evidence="2">SPOR domain-containing protein</fullName>
    </recommendedName>
</protein>
<feature type="non-terminal residue" evidence="1">
    <location>
        <position position="1"/>
    </location>
</feature>
<organism evidence="1">
    <name type="scientific">marine metagenome</name>
    <dbReference type="NCBI Taxonomy" id="408172"/>
    <lineage>
        <taxon>unclassified sequences</taxon>
        <taxon>metagenomes</taxon>
        <taxon>ecological metagenomes</taxon>
    </lineage>
</organism>
<sequence>FSLSCAEQTKKINYSKKFKNYSNKGFTLIYDEKLFKSKFINKKLNDRSLLIFNNALEKETPIRITNLINGKYLLAKVGINANYPLFYNSVVSKRIASELEINLNEPYIEIKTLNQKNSFIIAKAKTFDEEKEVANKVPVEEINIKNIANNENKNRVVTNKSKSKVSFKYIIKIADLYFEDSAKILKNKLLIEYDITNVKIKKMSKNSYRIYKGPFNNLDSIKREYINIIKLNFENIEIIKL</sequence>
<evidence type="ECO:0008006" key="2">
    <source>
        <dbReference type="Google" id="ProtNLM"/>
    </source>
</evidence>
<name>A0A382RKC9_9ZZZZ</name>
<evidence type="ECO:0000313" key="1">
    <source>
        <dbReference type="EMBL" id="SVC97061.1"/>
    </source>
</evidence>
<accession>A0A382RKC9</accession>
<reference evidence="1" key="1">
    <citation type="submission" date="2018-05" db="EMBL/GenBank/DDBJ databases">
        <authorList>
            <person name="Lanie J.A."/>
            <person name="Ng W.-L."/>
            <person name="Kazmierczak K.M."/>
            <person name="Andrzejewski T.M."/>
            <person name="Davidsen T.M."/>
            <person name="Wayne K.J."/>
            <person name="Tettelin H."/>
            <person name="Glass J.I."/>
            <person name="Rusch D."/>
            <person name="Podicherti R."/>
            <person name="Tsui H.-C.T."/>
            <person name="Winkler M.E."/>
        </authorList>
    </citation>
    <scope>NUCLEOTIDE SEQUENCE</scope>
</reference>
<proteinExistence type="predicted"/>
<dbReference type="AlphaFoldDB" id="A0A382RKC9"/>